<comment type="similarity">
    <text evidence="2 6">Belongs to the intercrine alpha (chemokine CxC) family.</text>
</comment>
<sequence length="117" mass="12421">MRVLPRGVARVPGPSGSLCALIALLLLLLTPPKPLAHAGPVAAVVQELRCICLKPSSGRVHPKNIVDVQVIASGPQCSKVEVIATLKNGKELCLDPEAPLIQKFIQKYLNSSGKKKN</sequence>
<keyword evidence="4 6" id="KW-0964">Secreted</keyword>
<dbReference type="GO" id="GO:0005615">
    <property type="term" value="C:extracellular space"/>
    <property type="evidence" value="ECO:0007669"/>
    <property type="project" value="UniProtKB-UniRule"/>
</dbReference>
<proteinExistence type="inferred from homology"/>
<feature type="chain" id="PRO_5003543996" description="C-X-C motif chemokine" evidence="7">
    <location>
        <begin position="39"/>
        <end position="117"/>
    </location>
</feature>
<evidence type="ECO:0000256" key="3">
    <source>
        <dbReference type="ARBA" id="ARBA00022514"/>
    </source>
</evidence>
<feature type="domain" description="Chemokine interleukin-8-like" evidence="8">
    <location>
        <begin position="47"/>
        <end position="108"/>
    </location>
</feature>
<evidence type="ECO:0000259" key="8">
    <source>
        <dbReference type="SMART" id="SM00199"/>
    </source>
</evidence>
<feature type="signal peptide" evidence="7">
    <location>
        <begin position="1"/>
        <end position="38"/>
    </location>
</feature>
<dbReference type="Ensembl" id="ENSOGAT00000006866.2">
    <property type="protein sequence ID" value="ENSOGAP00000006141.2"/>
    <property type="gene ID" value="ENSOGAG00000006864.2"/>
</dbReference>
<evidence type="ECO:0000313" key="10">
    <source>
        <dbReference type="Proteomes" id="UP000005225"/>
    </source>
</evidence>
<dbReference type="InterPro" id="IPR018048">
    <property type="entry name" value="Chemokine_CXC_CS"/>
</dbReference>
<accession>H0WV27</accession>
<dbReference type="GO" id="GO:0008009">
    <property type="term" value="F:chemokine activity"/>
    <property type="evidence" value="ECO:0007669"/>
    <property type="project" value="Ensembl"/>
</dbReference>
<dbReference type="GO" id="GO:0071222">
    <property type="term" value="P:cellular response to lipopolysaccharide"/>
    <property type="evidence" value="ECO:0007669"/>
    <property type="project" value="Ensembl"/>
</dbReference>
<name>H0WV27_OTOGA</name>
<reference evidence="10" key="1">
    <citation type="submission" date="2011-03" db="EMBL/GenBank/DDBJ databases">
        <title>Version 3 of the genome sequence of Otolemur garnettii (Bushbaby).</title>
        <authorList>
            <consortium name="The Broad Institute Genome Sequencing Platform"/>
            <person name="Di Palma F."/>
            <person name="Johnson J."/>
            <person name="Lander E.S."/>
            <person name="Lindblad-Toh K."/>
            <person name="Jaffe D.B."/>
            <person name="Gnerre S."/>
            <person name="MacCallum I."/>
            <person name="Przybylski D."/>
            <person name="Ribeiro F.J."/>
            <person name="Burton J.N."/>
            <person name="Walker B.J."/>
            <person name="Sharpe T."/>
            <person name="Hall G."/>
        </authorList>
    </citation>
    <scope>NUCLEOTIDE SEQUENCE [LARGE SCALE GENOMIC DNA]</scope>
</reference>
<dbReference type="InterPro" id="IPR036048">
    <property type="entry name" value="Interleukin_8-like_sf"/>
</dbReference>
<evidence type="ECO:0000256" key="4">
    <source>
        <dbReference type="ARBA" id="ARBA00022525"/>
    </source>
</evidence>
<reference evidence="9" key="3">
    <citation type="submission" date="2025-09" db="UniProtKB">
        <authorList>
            <consortium name="Ensembl"/>
        </authorList>
    </citation>
    <scope>IDENTIFICATION</scope>
</reference>
<dbReference type="Pfam" id="PF00048">
    <property type="entry name" value="IL8"/>
    <property type="match status" value="1"/>
</dbReference>
<dbReference type="FunFam" id="2.40.50.40:FF:000004">
    <property type="entry name" value="C-X-C motif chemokine"/>
    <property type="match status" value="1"/>
</dbReference>
<evidence type="ECO:0000256" key="2">
    <source>
        <dbReference type="ARBA" id="ARBA00010665"/>
    </source>
</evidence>
<dbReference type="InParanoid" id="H0WV27"/>
<dbReference type="eggNOG" id="ENOG502S7MM">
    <property type="taxonomic scope" value="Eukaryota"/>
</dbReference>
<dbReference type="PANTHER" id="PTHR12015">
    <property type="entry name" value="SMALL INDUCIBLE CYTOKINE A"/>
    <property type="match status" value="1"/>
</dbReference>
<dbReference type="STRING" id="30611.ENSOGAP00000006141"/>
<dbReference type="InterPro" id="IPR033899">
    <property type="entry name" value="CXC_Chemokine_domain"/>
</dbReference>
<dbReference type="PRINTS" id="PR00437">
    <property type="entry name" value="SMALLCYTKCXC"/>
</dbReference>
<dbReference type="InterPro" id="IPR039809">
    <property type="entry name" value="Chemokine_b/g/d"/>
</dbReference>
<comment type="subcellular location">
    <subcellularLocation>
        <location evidence="1 6">Secreted</location>
    </subcellularLocation>
</comment>
<dbReference type="CDD" id="cd00273">
    <property type="entry name" value="Chemokine_CXC"/>
    <property type="match status" value="1"/>
</dbReference>
<keyword evidence="3 6" id="KW-0202">Cytokine</keyword>
<keyword evidence="10" id="KW-1185">Reference proteome</keyword>
<dbReference type="SUPFAM" id="SSF54117">
    <property type="entry name" value="Interleukin 8-like chemokines"/>
    <property type="match status" value="1"/>
</dbReference>
<reference evidence="9" key="2">
    <citation type="submission" date="2025-08" db="UniProtKB">
        <authorList>
            <consortium name="Ensembl"/>
        </authorList>
    </citation>
    <scope>IDENTIFICATION</scope>
</reference>
<evidence type="ECO:0000256" key="7">
    <source>
        <dbReference type="SAM" id="SignalP"/>
    </source>
</evidence>
<dbReference type="Gene3D" id="2.40.50.40">
    <property type="match status" value="1"/>
</dbReference>
<evidence type="ECO:0000256" key="6">
    <source>
        <dbReference type="RuleBase" id="RU361149"/>
    </source>
</evidence>
<keyword evidence="5" id="KW-1015">Disulfide bond</keyword>
<dbReference type="AlphaFoldDB" id="H0WV27"/>
<keyword evidence="7" id="KW-0732">Signal</keyword>
<dbReference type="SMART" id="SM00199">
    <property type="entry name" value="SCY"/>
    <property type="match status" value="1"/>
</dbReference>
<dbReference type="OMA" id="MPRVNAK"/>
<dbReference type="InterPro" id="IPR001089">
    <property type="entry name" value="Chemokine_CXC"/>
</dbReference>
<protein>
    <recommendedName>
        <fullName evidence="6">C-X-C motif chemokine</fullName>
    </recommendedName>
</protein>
<dbReference type="HOGENOM" id="CLU_143902_1_0_1"/>
<dbReference type="Proteomes" id="UP000005225">
    <property type="component" value="Unassembled WGS sequence"/>
</dbReference>
<dbReference type="GeneTree" id="ENSGT00940000162749"/>
<dbReference type="InterPro" id="IPR001811">
    <property type="entry name" value="Chemokine_IL8-like_dom"/>
</dbReference>
<organism evidence="9 10">
    <name type="scientific">Otolemur garnettii</name>
    <name type="common">Small-eared galago</name>
    <name type="synonym">Garnett's greater bushbaby</name>
    <dbReference type="NCBI Taxonomy" id="30611"/>
    <lineage>
        <taxon>Eukaryota</taxon>
        <taxon>Metazoa</taxon>
        <taxon>Chordata</taxon>
        <taxon>Craniata</taxon>
        <taxon>Vertebrata</taxon>
        <taxon>Euteleostomi</taxon>
        <taxon>Mammalia</taxon>
        <taxon>Eutheria</taxon>
        <taxon>Euarchontoglires</taxon>
        <taxon>Primates</taxon>
        <taxon>Strepsirrhini</taxon>
        <taxon>Lorisiformes</taxon>
        <taxon>Galagidae</taxon>
        <taxon>Otolemur</taxon>
    </lineage>
</organism>
<evidence type="ECO:0000256" key="5">
    <source>
        <dbReference type="ARBA" id="ARBA00023157"/>
    </source>
</evidence>
<dbReference type="PRINTS" id="PR00436">
    <property type="entry name" value="INTERLEUKIN8"/>
</dbReference>
<evidence type="ECO:0000313" key="9">
    <source>
        <dbReference type="Ensembl" id="ENSOGAP00000006141.2"/>
    </source>
</evidence>
<gene>
    <name evidence="9" type="primary">LOC100951772</name>
</gene>
<evidence type="ECO:0000256" key="1">
    <source>
        <dbReference type="ARBA" id="ARBA00004613"/>
    </source>
</evidence>
<dbReference type="GO" id="GO:0030593">
    <property type="term" value="P:neutrophil chemotaxis"/>
    <property type="evidence" value="ECO:0007669"/>
    <property type="project" value="Ensembl"/>
</dbReference>
<dbReference type="EMBL" id="AAQR03072603">
    <property type="status" value="NOT_ANNOTATED_CDS"/>
    <property type="molecule type" value="Genomic_DNA"/>
</dbReference>
<dbReference type="GO" id="GO:0061844">
    <property type="term" value="P:antimicrobial humoral immune response mediated by antimicrobial peptide"/>
    <property type="evidence" value="ECO:0007669"/>
    <property type="project" value="Ensembl"/>
</dbReference>
<dbReference type="PANTHER" id="PTHR12015:SF201">
    <property type="entry name" value="C-X-C MOTIF CHEMOKINE 6"/>
    <property type="match status" value="1"/>
</dbReference>
<keyword evidence="6" id="KW-0145">Chemotaxis</keyword>
<dbReference type="GO" id="GO:0042119">
    <property type="term" value="P:neutrophil activation"/>
    <property type="evidence" value="ECO:0007669"/>
    <property type="project" value="Ensembl"/>
</dbReference>
<dbReference type="FunCoup" id="H0WV27">
    <property type="interactions" value="906"/>
</dbReference>
<dbReference type="PROSITE" id="PS00471">
    <property type="entry name" value="SMALL_CYTOKINES_CXC"/>
    <property type="match status" value="1"/>
</dbReference>